<comment type="caution">
    <text evidence="1">The sequence shown here is derived from an EMBL/GenBank/DDBJ whole genome shotgun (WGS) entry which is preliminary data.</text>
</comment>
<dbReference type="OrthoDB" id="5051226at2"/>
<name>A0A543I3U7_9MICO</name>
<evidence type="ECO:0000313" key="1">
    <source>
        <dbReference type="EMBL" id="TQM65221.1"/>
    </source>
</evidence>
<evidence type="ECO:0000313" key="2">
    <source>
        <dbReference type="Proteomes" id="UP000318331"/>
    </source>
</evidence>
<dbReference type="RefSeq" id="WP_141914836.1">
    <property type="nucleotide sequence ID" value="NZ_BAAAYS010000007.1"/>
</dbReference>
<protein>
    <submittedName>
        <fullName evidence="1">Uncharacterized protein</fullName>
    </submittedName>
</protein>
<reference evidence="1 2" key="1">
    <citation type="submission" date="2019-06" db="EMBL/GenBank/DDBJ databases">
        <title>Sequencing the genomes of 1000 actinobacteria strains.</title>
        <authorList>
            <person name="Klenk H.-P."/>
        </authorList>
    </citation>
    <scope>NUCLEOTIDE SEQUENCE [LARGE SCALE GENOMIC DNA]</scope>
    <source>
        <strain evidence="1 2">DSM 18031</strain>
    </source>
</reference>
<keyword evidence="2" id="KW-1185">Reference proteome</keyword>
<dbReference type="Proteomes" id="UP000318331">
    <property type="component" value="Unassembled WGS sequence"/>
</dbReference>
<sequence>MNEHIPRPTSPQKQDNEAALTTPEALATEHPVRPVLQRVTPDWRRFEVARDRHLDTIAEGIAEALEHRDVINAQTAKCIAHLLSRSLSKDTELAYYAATGYGDYKTLREEYLPLYHHPDAPASARELIDWFGTCHIRRIYPRAASTDYHEPYPLTLDKLLVPTSVTAGEWSGTVHVTGDYDSRTIHGLEAELVNLRVSEDPALQAYLSLANVNAMSGDIMEGFHDAFVATYRDIEAAIDSVCEIDEREREVIDFVNEKGLYFDVLTPNYKVLQEQAEEGHDFVEWGGRVHVFYR</sequence>
<proteinExistence type="predicted"/>
<dbReference type="EMBL" id="VFPN01000001">
    <property type="protein sequence ID" value="TQM65221.1"/>
    <property type="molecule type" value="Genomic_DNA"/>
</dbReference>
<gene>
    <name evidence="1" type="ORF">FB466_0011</name>
</gene>
<accession>A0A543I3U7</accession>
<dbReference type="AlphaFoldDB" id="A0A543I3U7"/>
<organism evidence="1 2">
    <name type="scientific">Klugiella xanthotipulae</name>
    <dbReference type="NCBI Taxonomy" id="244735"/>
    <lineage>
        <taxon>Bacteria</taxon>
        <taxon>Bacillati</taxon>
        <taxon>Actinomycetota</taxon>
        <taxon>Actinomycetes</taxon>
        <taxon>Micrococcales</taxon>
        <taxon>Microbacteriaceae</taxon>
        <taxon>Klugiella</taxon>
    </lineage>
</organism>